<dbReference type="SUPFAM" id="SSF52096">
    <property type="entry name" value="ClpP/crotonase"/>
    <property type="match status" value="1"/>
</dbReference>
<evidence type="ECO:0000256" key="6">
    <source>
        <dbReference type="ARBA" id="ARBA00022825"/>
    </source>
</evidence>
<evidence type="ECO:0000259" key="10">
    <source>
        <dbReference type="Pfam" id="PF03572"/>
    </source>
</evidence>
<proteinExistence type="inferred from homology"/>
<dbReference type="InterPro" id="IPR036034">
    <property type="entry name" value="PDZ_sf"/>
</dbReference>
<evidence type="ECO:0000259" key="11">
    <source>
        <dbReference type="Pfam" id="PF14684"/>
    </source>
</evidence>
<keyword evidence="5 7" id="KW-0378">Hydrolase</keyword>
<dbReference type="EMBL" id="CM001167">
    <property type="protein sequence ID" value="EGJ71911.1"/>
    <property type="molecule type" value="Genomic_DNA"/>
</dbReference>
<feature type="active site" description="Nucleophile" evidence="8">
    <location>
        <position position="985"/>
    </location>
</feature>
<dbReference type="Gene3D" id="2.120.10.60">
    <property type="entry name" value="Tricorn protease N-terminal domain"/>
    <property type="match status" value="2"/>
</dbReference>
<protein>
    <recommendedName>
        <fullName evidence="7">Tricorn protease homolog</fullName>
        <ecNumber evidence="7">3.4.21.-</ecNumber>
    </recommendedName>
</protein>
<evidence type="ECO:0000256" key="1">
    <source>
        <dbReference type="ARBA" id="ARBA00004496"/>
    </source>
</evidence>
<dbReference type="SUPFAM" id="SSF50156">
    <property type="entry name" value="PDZ domain-like"/>
    <property type="match status" value="1"/>
</dbReference>
<dbReference type="InterPro" id="IPR011042">
    <property type="entry name" value="6-blade_b-propeller_TolB-like"/>
</dbReference>
<comment type="similarity">
    <text evidence="2 7">Belongs to the peptidase S41B family.</text>
</comment>
<keyword evidence="6 7" id="KW-0720">Serine protease</keyword>
<dbReference type="AlphaFoldDB" id="F3ZRA3"/>
<dbReference type="Pfam" id="PF03572">
    <property type="entry name" value="Peptidase_S41"/>
    <property type="match status" value="1"/>
</dbReference>
<organism evidence="12 13">
    <name type="scientific">Bacteroides coprosuis DSM 18011</name>
    <dbReference type="NCBI Taxonomy" id="679937"/>
    <lineage>
        <taxon>Bacteria</taxon>
        <taxon>Pseudomonadati</taxon>
        <taxon>Bacteroidota</taxon>
        <taxon>Bacteroidia</taxon>
        <taxon>Bacteroidales</taxon>
        <taxon>Bacteroidaceae</taxon>
        <taxon>Bacteroides</taxon>
    </lineage>
</organism>
<dbReference type="PIRSF" id="PIRSF036421">
    <property type="entry name" value="Tricorn_protease"/>
    <property type="match status" value="1"/>
</dbReference>
<dbReference type="Gene3D" id="2.30.42.10">
    <property type="match status" value="1"/>
</dbReference>
<accession>F3ZRA3</accession>
<evidence type="ECO:0000256" key="5">
    <source>
        <dbReference type="ARBA" id="ARBA00022801"/>
    </source>
</evidence>
<name>F3ZRA3_9BACE</name>
<dbReference type="Gene3D" id="2.120.10.30">
    <property type="entry name" value="TolB, C-terminal domain"/>
    <property type="match status" value="1"/>
</dbReference>
<reference evidence="12 13" key="1">
    <citation type="journal article" date="2011" name="Stand. Genomic Sci.">
        <title>Non-contiguous finished genome sequence of Bacteroides coprosuis type strain (PC139).</title>
        <authorList>
            <person name="Land M."/>
            <person name="Held B."/>
            <person name="Gronow S."/>
            <person name="Abt B."/>
            <person name="Lucas S."/>
            <person name="Del Rio T.G."/>
            <person name="Nolan M."/>
            <person name="Tice H."/>
            <person name="Cheng J.F."/>
            <person name="Pitluck S."/>
            <person name="Liolios K."/>
            <person name="Pagani I."/>
            <person name="Ivanova N."/>
            <person name="Mavromatis K."/>
            <person name="Mikhailova N."/>
            <person name="Pati A."/>
            <person name="Tapia R."/>
            <person name="Han C."/>
            <person name="Goodwin L."/>
            <person name="Chen A."/>
            <person name="Palaniappan K."/>
            <person name="Hauser L."/>
            <person name="Brambilla E.M."/>
            <person name="Rohde M."/>
            <person name="Goker M."/>
            <person name="Detter J.C."/>
            <person name="Woyke T."/>
            <person name="Bristow J."/>
            <person name="Eisen J.A."/>
            <person name="Markowitz V."/>
            <person name="Hugenholtz P."/>
            <person name="Kyrpides N.C."/>
            <person name="Klenk H.P."/>
            <person name="Lapidus A."/>
        </authorList>
    </citation>
    <scope>NUCLEOTIDE SEQUENCE</scope>
    <source>
        <strain evidence="12 13">DSM 18011</strain>
    </source>
</reference>
<evidence type="ECO:0000256" key="2">
    <source>
        <dbReference type="ARBA" id="ARBA00008524"/>
    </source>
</evidence>
<dbReference type="Pfam" id="PF07676">
    <property type="entry name" value="PD40"/>
    <property type="match status" value="3"/>
</dbReference>
<feature type="domain" description="Tricorn protease C1" evidence="11">
    <location>
        <begin position="705"/>
        <end position="763"/>
    </location>
</feature>
<comment type="function">
    <text evidence="7">Degrades oligopeptides.</text>
</comment>
<comment type="subcellular location">
    <subcellularLocation>
        <location evidence="1 7">Cytoplasm</location>
    </subcellularLocation>
</comment>
<dbReference type="GO" id="GO:0006508">
    <property type="term" value="P:proteolysis"/>
    <property type="evidence" value="ECO:0007669"/>
    <property type="project" value="UniProtKB-UniRule"/>
</dbReference>
<keyword evidence="9" id="KW-0732">Signal</keyword>
<dbReference type="Pfam" id="PF14684">
    <property type="entry name" value="Tricorn_C1"/>
    <property type="match status" value="1"/>
</dbReference>
<dbReference type="eggNOG" id="COG0793">
    <property type="taxonomic scope" value="Bacteria"/>
</dbReference>
<dbReference type="InterPro" id="IPR011659">
    <property type="entry name" value="WD40"/>
</dbReference>
<feature type="active site" description="Charge relay system" evidence="8">
    <location>
        <position position="1042"/>
    </location>
</feature>
<evidence type="ECO:0000313" key="12">
    <source>
        <dbReference type="EMBL" id="EGJ71911.1"/>
    </source>
</evidence>
<dbReference type="Gene3D" id="3.30.750.44">
    <property type="match status" value="1"/>
</dbReference>
<evidence type="ECO:0000256" key="4">
    <source>
        <dbReference type="ARBA" id="ARBA00022670"/>
    </source>
</evidence>
<feature type="chain" id="PRO_5003308586" description="Tricorn protease homolog" evidence="9">
    <location>
        <begin position="20"/>
        <end position="1079"/>
    </location>
</feature>
<feature type="active site" description="Charge relay system" evidence="8">
    <location>
        <position position="769"/>
    </location>
</feature>
<dbReference type="OrthoDB" id="9815657at2"/>
<dbReference type="STRING" id="679937.Bcop_1719"/>
<dbReference type="GO" id="GO:0005737">
    <property type="term" value="C:cytoplasm"/>
    <property type="evidence" value="ECO:0007669"/>
    <property type="project" value="UniProtKB-SubCell"/>
</dbReference>
<dbReference type="InterPro" id="IPR005151">
    <property type="entry name" value="Tail-specific_protease"/>
</dbReference>
<feature type="domain" description="Tail specific protease" evidence="10">
    <location>
        <begin position="897"/>
        <end position="1052"/>
    </location>
</feature>
<dbReference type="InterPro" id="IPR012393">
    <property type="entry name" value="Tricorn_protease"/>
</dbReference>
<keyword evidence="3 7" id="KW-0963">Cytoplasm</keyword>
<evidence type="ECO:0000313" key="13">
    <source>
        <dbReference type="Proteomes" id="UP000018439"/>
    </source>
</evidence>
<dbReference type="SUPFAM" id="SSF69304">
    <property type="entry name" value="Tricorn protease N-terminal domain"/>
    <property type="match status" value="2"/>
</dbReference>
<evidence type="ECO:0000256" key="3">
    <source>
        <dbReference type="ARBA" id="ARBA00022490"/>
    </source>
</evidence>
<dbReference type="eggNOG" id="COG4946">
    <property type="taxonomic scope" value="Bacteria"/>
</dbReference>
<dbReference type="PANTHER" id="PTHR43253:SF1">
    <property type="entry name" value="TRICORN PROTEASE HOMOLOG 2-RELATED"/>
    <property type="match status" value="1"/>
</dbReference>
<evidence type="ECO:0000256" key="9">
    <source>
        <dbReference type="SAM" id="SignalP"/>
    </source>
</evidence>
<dbReference type="EC" id="3.4.21.-" evidence="7"/>
<dbReference type="GO" id="GO:0008236">
    <property type="term" value="F:serine-type peptidase activity"/>
    <property type="evidence" value="ECO:0007669"/>
    <property type="project" value="UniProtKB-UniRule"/>
</dbReference>
<dbReference type="HOGENOM" id="CLU_005503_0_0_10"/>
<gene>
    <name evidence="12" type="ORF">Bcop_1719</name>
</gene>
<dbReference type="Proteomes" id="UP000018439">
    <property type="component" value="Chromosome"/>
</dbReference>
<sequence>MKNFLLSALCLSFAVGASAQDTPLWMRYAAISPDGSEIAFTYKGDIYKVPSSGGKAIQLTTHPAHDTQPVWSPDGNKIAFASNREGGFDIHLMSSRGGAPTRLTTHSANEYPIVFRDNEHVLYTANIMADVKDGHFPSFSQVYEVDTEGKRPALFSSMPLEDISFHPTENKILYHDKKGYEDPWRKHHQSSIARDIWLCDLNGERTYTKLTNFRGEDRNPTWTADGNSFFYLNEEDGSFNVYKRNLDGSDKKQLTHLKKHPVRFLTQSKAGVLCFVYDGEIYTLREGAEPQKVRIEIITDQQESAVKHFNFRTGAKEMSVSPNGKEIAFIIRGDIFVTSIEYGTTRQITNTPEQERDVSFSPDGRSLLYAAERNGAWNIYQTTLDIKDEKEFIYAQSFTEEQLTDSDKASFQPLYSPDGKSVAFLEDRTTLKVLNLSNKKSKTVLDGKFNYSYSDGDQWFQWAPDSKWLLTQYIGIGGWNNVDAALVKADGSGELTNLTESGYTDGNPRFVQDGKAMLWFSDRAGYRSHGSWGAHMDAYIMFFDREAYDKFSLSKEELALYDAETKTKKEIKKEEKEADKKEKKEKEGDLTPEKVKDLEFDLDHRKDLVIRLTPNSSSLADAYLNKEGDKLYYLSRFEKGYDLWVHDLKKKSSRILVKGAGGGGLEVDKTGTHLYLLSGGQLKKITIASGAVSSISMNAQFDYKPEQEREYIFNHVWKQVKDKFYVTDLHGVDWDGYKTDYARYLPHINNNFDFAEMLSELLGELNASHTGARYYGGRSSRPTAVLGAFFDNDYQGKGLKIKEILPLGPLGGAKSKIKEGSIILKIDGKEIQEGEDYSQLLAGKANQRVLISYKVKPSTKTEEEWIKPISQGAQQELLYKRWVEQRRQMAEKISGGKIGYIHVKGMDSESFRQVYSDLLGRYRNADAVVIDTRHNGGGWLHDDLVTLLTGKEYQQFAPRGQYIGSDPFNKWTKPSAVLICEDNYSNAHGFPWLYKELKIGKLIGAPVPGTMTAVWWESQIDPSIVFGIPQVAVKDMRGNYLENQELFPDIEIYNDPASELKGEDLQLERAVKELMEQTK</sequence>
<dbReference type="InterPro" id="IPR029045">
    <property type="entry name" value="ClpP/crotonase-like_dom_sf"/>
</dbReference>
<dbReference type="Pfam" id="PF26549">
    <property type="entry name" value="Tricorn_N"/>
    <property type="match status" value="1"/>
</dbReference>
<feature type="signal peptide" evidence="9">
    <location>
        <begin position="1"/>
        <end position="19"/>
    </location>
</feature>
<dbReference type="CDD" id="cd07562">
    <property type="entry name" value="Peptidase_S41_TRI"/>
    <property type="match status" value="1"/>
</dbReference>
<dbReference type="Gene3D" id="3.90.226.10">
    <property type="entry name" value="2-enoyl-CoA Hydratase, Chain A, domain 1"/>
    <property type="match status" value="1"/>
</dbReference>
<dbReference type="PANTHER" id="PTHR43253">
    <property type="entry name" value="TRICORN PROTEASE HOMOLOG 2-RELATED"/>
    <property type="match status" value="1"/>
</dbReference>
<evidence type="ECO:0000256" key="7">
    <source>
        <dbReference type="PIRNR" id="PIRNR036421"/>
    </source>
</evidence>
<keyword evidence="4 7" id="KW-0645">Protease</keyword>
<dbReference type="InterPro" id="IPR028204">
    <property type="entry name" value="Tricorn_C1"/>
</dbReference>
<evidence type="ECO:0000256" key="8">
    <source>
        <dbReference type="PIRSR" id="PIRSR036421-1"/>
    </source>
</evidence>
<keyword evidence="13" id="KW-1185">Reference proteome</keyword>